<dbReference type="Pfam" id="PF17270">
    <property type="entry name" value="DUF5336"/>
    <property type="match status" value="1"/>
</dbReference>
<keyword evidence="2" id="KW-0812">Transmembrane</keyword>
<reference evidence="3 4" key="1">
    <citation type="journal article" date="2019" name="Emerg. Microbes Infect.">
        <title>Comprehensive subspecies identification of 175 nontuberculous mycobacteria species based on 7547 genomic profiles.</title>
        <authorList>
            <person name="Matsumoto Y."/>
            <person name="Kinjo T."/>
            <person name="Motooka D."/>
            <person name="Nabeya D."/>
            <person name="Jung N."/>
            <person name="Uechi K."/>
            <person name="Horii T."/>
            <person name="Iida T."/>
            <person name="Fujita J."/>
            <person name="Nakamura S."/>
        </authorList>
    </citation>
    <scope>NUCLEOTIDE SEQUENCE [LARGE SCALE GENOMIC DNA]</scope>
    <source>
        <strain evidence="3 4">JCM 30996</strain>
    </source>
</reference>
<keyword evidence="2" id="KW-0472">Membrane</keyword>
<protein>
    <submittedName>
        <fullName evidence="3">34 kDa antigenic protein</fullName>
    </submittedName>
</protein>
<evidence type="ECO:0000256" key="2">
    <source>
        <dbReference type="SAM" id="Phobius"/>
    </source>
</evidence>
<feature type="transmembrane region" description="Helical" evidence="2">
    <location>
        <begin position="66"/>
        <end position="85"/>
    </location>
</feature>
<feature type="compositionally biased region" description="Low complexity" evidence="1">
    <location>
        <begin position="272"/>
        <end position="306"/>
    </location>
</feature>
<feature type="region of interest" description="Disordered" evidence="1">
    <location>
        <begin position="195"/>
        <end position="306"/>
    </location>
</feature>
<evidence type="ECO:0000313" key="4">
    <source>
        <dbReference type="Proteomes" id="UP000465304"/>
    </source>
</evidence>
<accession>A0A7I9ZW41</accession>
<dbReference type="InterPro" id="IPR035166">
    <property type="entry name" value="DUF5336"/>
</dbReference>
<name>A0A7I9ZW41_9MYCO</name>
<organism evidence="3 4">
    <name type="scientific">Mycolicibacterium hippocampi</name>
    <dbReference type="NCBI Taxonomy" id="659824"/>
    <lineage>
        <taxon>Bacteria</taxon>
        <taxon>Bacillati</taxon>
        <taxon>Actinomycetota</taxon>
        <taxon>Actinomycetes</taxon>
        <taxon>Mycobacteriales</taxon>
        <taxon>Mycobacteriaceae</taxon>
        <taxon>Mycolicibacterium</taxon>
    </lineage>
</organism>
<evidence type="ECO:0000313" key="3">
    <source>
        <dbReference type="EMBL" id="GFH04966.1"/>
    </source>
</evidence>
<sequence>MEVVYVDVTGDSSPHSTGEVMSYPQGAPGGPGYSPAQQPNAQFSAPTQQFAKLPESAPADAGVTKLPVYLAAAVAVLGGLVYLSSFGEQFIVGTEVFLAPLRIDLGLVASLVAALIAGFSLLPKQTPRPALVGVLSLLSFLLVISIVLTAPSAVTIGWGLYLVVAFTAIQAIVAVGALLLDAGIISAPVPRPKYDQHQQYGQYPGGYYGQPQGQPQHGAPSHHQASQQQRPGYPSPYGGGYPATGPSTGGFPATSGPGQSDQSGPPTPPTGFPTYGQPPASNTPTTQVPTQQQSSPSSQSDQSSSS</sequence>
<dbReference type="Proteomes" id="UP000465304">
    <property type="component" value="Unassembled WGS sequence"/>
</dbReference>
<evidence type="ECO:0000256" key="1">
    <source>
        <dbReference type="SAM" id="MobiDB-lite"/>
    </source>
</evidence>
<dbReference type="EMBL" id="BLLB01000002">
    <property type="protein sequence ID" value="GFH04966.1"/>
    <property type="molecule type" value="Genomic_DNA"/>
</dbReference>
<feature type="transmembrane region" description="Helical" evidence="2">
    <location>
        <begin position="105"/>
        <end position="123"/>
    </location>
</feature>
<feature type="region of interest" description="Disordered" evidence="1">
    <location>
        <begin position="6"/>
        <end position="39"/>
    </location>
</feature>
<comment type="caution">
    <text evidence="3">The sequence shown here is derived from an EMBL/GenBank/DDBJ whole genome shotgun (WGS) entry which is preliminary data.</text>
</comment>
<feature type="compositionally biased region" description="Low complexity" evidence="1">
    <location>
        <begin position="209"/>
        <end position="224"/>
    </location>
</feature>
<keyword evidence="2" id="KW-1133">Transmembrane helix</keyword>
<dbReference type="AlphaFoldDB" id="A0A7I9ZW41"/>
<feature type="transmembrane region" description="Helical" evidence="2">
    <location>
        <begin position="156"/>
        <end position="180"/>
    </location>
</feature>
<proteinExistence type="predicted"/>
<gene>
    <name evidence="3" type="ORF">MHIP_54490</name>
</gene>
<feature type="transmembrane region" description="Helical" evidence="2">
    <location>
        <begin position="130"/>
        <end position="150"/>
    </location>
</feature>
<keyword evidence="4" id="KW-1185">Reference proteome</keyword>